<proteinExistence type="predicted"/>
<dbReference type="Pfam" id="PF25278">
    <property type="entry name" value="DUF7872"/>
    <property type="match status" value="1"/>
</dbReference>
<dbReference type="GeneID" id="69019991"/>
<protein>
    <recommendedName>
        <fullName evidence="2">DUF7872 domain-containing protein</fullName>
    </recommendedName>
</protein>
<dbReference type="PANTHER" id="PTHR33339:SF1">
    <property type="entry name" value="LYSM DOMAIN-CONTAINING PROTEIN"/>
    <property type="match status" value="1"/>
</dbReference>
<feature type="domain" description="DUF7872" evidence="2">
    <location>
        <begin position="191"/>
        <end position="380"/>
    </location>
</feature>
<sequence>MRIVTIIQALSFSLALASPLPQDSGPDKTCKTEPLTANTWKTLRIDKWFEDYAFNMTQGKSNNVQLFSSNFGAPNFFCGLDSFCNAGQPCLPVPFPAWYVLVAMQNWNSYMNSVNTAIIFASSIMSMVLPEIVTDFYPKPQDNVTPLKDAFRMFNTVLGVVPLTGAISTAGSSVRGGLNFINTQLKVPSGTDQFLAWTQISSTMATVVQTYQKAVSQAVQTSLDANLLQSVGGMYSNLYEGQFLGVHQNFTQNDIQERVIDTFKIRAVALALQAQRMFIYRFKGRPSCAEYGNAGMCVQEGSTWTGYSLLQLDRQDNGVMQNGAVDTLISKYGLTQEEILIGPTKCYDANGQKQLTDSFGETLPLDPKAECLFMVPTCDGWLDAAGISHPEADGYRDRCGNQGVPL</sequence>
<dbReference type="EMBL" id="WVTB01000016">
    <property type="protein sequence ID" value="KAF3809587.1"/>
    <property type="molecule type" value="Genomic_DNA"/>
</dbReference>
<dbReference type="RefSeq" id="XP_045268746.1">
    <property type="nucleotide sequence ID" value="XM_045412740.1"/>
</dbReference>
<reference evidence="3" key="1">
    <citation type="journal article" date="2020" name="Phytopathology">
        <title>Genome sequence and comparative analysis of Colletotrichum gloeosporioides isolated from Liriodendron leaves.</title>
        <authorList>
            <person name="Fu F.F."/>
            <person name="Hao Z."/>
            <person name="Wang P."/>
            <person name="Lu Y."/>
            <person name="Xue L.J."/>
            <person name="Wei G."/>
            <person name="Tian Y."/>
            <person name="Baishi H."/>
            <person name="Xu H."/>
            <person name="Shi J."/>
            <person name="Cheng T."/>
            <person name="Wang G."/>
            <person name="Yi Y."/>
            <person name="Chen J."/>
        </authorList>
    </citation>
    <scope>NUCLEOTIDE SEQUENCE</scope>
    <source>
        <strain evidence="3">Lc1</strain>
    </source>
</reference>
<accession>A0A8H4CTB7</accession>
<evidence type="ECO:0000259" key="2">
    <source>
        <dbReference type="Pfam" id="PF25278"/>
    </source>
</evidence>
<evidence type="ECO:0000313" key="4">
    <source>
        <dbReference type="Proteomes" id="UP000613401"/>
    </source>
</evidence>
<feature type="chain" id="PRO_5034187415" description="DUF7872 domain-containing protein" evidence="1">
    <location>
        <begin position="18"/>
        <end position="406"/>
    </location>
</feature>
<comment type="caution">
    <text evidence="3">The sequence shown here is derived from an EMBL/GenBank/DDBJ whole genome shotgun (WGS) entry which is preliminary data.</text>
</comment>
<organism evidence="3 4">
    <name type="scientific">Colletotrichum gloeosporioides</name>
    <name type="common">Anthracnose fungus</name>
    <name type="synonym">Glomerella cingulata</name>
    <dbReference type="NCBI Taxonomy" id="474922"/>
    <lineage>
        <taxon>Eukaryota</taxon>
        <taxon>Fungi</taxon>
        <taxon>Dikarya</taxon>
        <taxon>Ascomycota</taxon>
        <taxon>Pezizomycotina</taxon>
        <taxon>Sordariomycetes</taxon>
        <taxon>Hypocreomycetidae</taxon>
        <taxon>Glomerellales</taxon>
        <taxon>Glomerellaceae</taxon>
        <taxon>Colletotrichum</taxon>
        <taxon>Colletotrichum gloeosporioides species complex</taxon>
    </lineage>
</organism>
<dbReference type="AlphaFoldDB" id="A0A8H4CTB7"/>
<feature type="signal peptide" evidence="1">
    <location>
        <begin position="1"/>
        <end position="17"/>
    </location>
</feature>
<keyword evidence="1" id="KW-0732">Signal</keyword>
<dbReference type="InterPro" id="IPR057194">
    <property type="entry name" value="DUF7872"/>
</dbReference>
<keyword evidence="4" id="KW-1185">Reference proteome</keyword>
<name>A0A8H4CTB7_COLGL</name>
<evidence type="ECO:0000313" key="3">
    <source>
        <dbReference type="EMBL" id="KAF3809587.1"/>
    </source>
</evidence>
<reference evidence="3" key="2">
    <citation type="submission" date="2020-03" db="EMBL/GenBank/DDBJ databases">
        <authorList>
            <person name="Fu F.-F."/>
            <person name="Chen J."/>
        </authorList>
    </citation>
    <scope>NUCLEOTIDE SEQUENCE</scope>
    <source>
        <strain evidence="3">Lc1</strain>
    </source>
</reference>
<evidence type="ECO:0000256" key="1">
    <source>
        <dbReference type="SAM" id="SignalP"/>
    </source>
</evidence>
<gene>
    <name evidence="3" type="ORF">GCG54_00012873</name>
</gene>
<dbReference type="PANTHER" id="PTHR33339">
    <property type="entry name" value="LYSM DOMAIN-CONTAINING PROTEIN"/>
    <property type="match status" value="1"/>
</dbReference>
<dbReference type="Proteomes" id="UP000613401">
    <property type="component" value="Unassembled WGS sequence"/>
</dbReference>